<keyword evidence="4" id="KW-1185">Reference proteome</keyword>
<protein>
    <submittedName>
        <fullName evidence="3">Uncharacterized protein</fullName>
    </submittedName>
</protein>
<dbReference type="EMBL" id="LPXH01000024">
    <property type="protein sequence ID" value="KUF41315.1"/>
    <property type="molecule type" value="Genomic_DNA"/>
</dbReference>
<feature type="compositionally biased region" description="Polar residues" evidence="2">
    <location>
        <begin position="45"/>
        <end position="66"/>
    </location>
</feature>
<comment type="caution">
    <text evidence="3">The sequence shown here is derived from an EMBL/GenBank/DDBJ whole genome shotgun (WGS) entry which is preliminary data.</text>
</comment>
<evidence type="ECO:0000313" key="3">
    <source>
        <dbReference type="EMBL" id="KUF41315.1"/>
    </source>
</evidence>
<feature type="compositionally biased region" description="Basic residues" evidence="2">
    <location>
        <begin position="34"/>
        <end position="44"/>
    </location>
</feature>
<keyword evidence="1" id="KW-0175">Coiled coil</keyword>
<dbReference type="AlphaFoldDB" id="A0A0W7Z218"/>
<organism evidence="3 4">
    <name type="scientific">Comamonas kerstersii</name>
    <dbReference type="NCBI Taxonomy" id="225992"/>
    <lineage>
        <taxon>Bacteria</taxon>
        <taxon>Pseudomonadati</taxon>
        <taxon>Pseudomonadota</taxon>
        <taxon>Betaproteobacteria</taxon>
        <taxon>Burkholderiales</taxon>
        <taxon>Comamonadaceae</taxon>
        <taxon>Comamonas</taxon>
    </lineage>
</organism>
<evidence type="ECO:0000256" key="2">
    <source>
        <dbReference type="SAM" id="MobiDB-lite"/>
    </source>
</evidence>
<evidence type="ECO:0000313" key="4">
    <source>
        <dbReference type="Proteomes" id="UP000053300"/>
    </source>
</evidence>
<accession>A0A0W7Z218</accession>
<feature type="compositionally biased region" description="Low complexity" evidence="2">
    <location>
        <begin position="17"/>
        <end position="26"/>
    </location>
</feature>
<feature type="compositionally biased region" description="Low complexity" evidence="2">
    <location>
        <begin position="68"/>
        <end position="89"/>
    </location>
</feature>
<feature type="coiled-coil region" evidence="1">
    <location>
        <begin position="397"/>
        <end position="596"/>
    </location>
</feature>
<proteinExistence type="predicted"/>
<dbReference type="Proteomes" id="UP000053300">
    <property type="component" value="Unassembled WGS sequence"/>
</dbReference>
<reference evidence="3 4" key="1">
    <citation type="submission" date="2015-12" db="EMBL/GenBank/DDBJ databases">
        <title>Complete genome sequence of a multi-drug resistant strain Acidovorax sp. 12322-1.</title>
        <authorList>
            <person name="Ming D."/>
            <person name="Wang M."/>
            <person name="Hu S."/>
            <person name="Zhou Y."/>
            <person name="Jiang T."/>
        </authorList>
    </citation>
    <scope>NUCLEOTIDE SEQUENCE [LARGE SCALE GENOMIC DNA]</scope>
    <source>
        <strain evidence="3 4">12322-1</strain>
    </source>
</reference>
<sequence length="718" mass="79239">MERTQHPLSVGQKKNKTQAQAKQGAAPTGPHKDQRSKRSKRSKKMQPQSAQAHAQAGITQPRTHTGLQPMPAQQAAAPATASTPVAQQPRMTMSKTTKTVKKAAANHILVVAHPSAQAQQVFDLLKAAGVQEALPSRREQLSAQALTETLLKAHGLQWHEGQVPTNIESVEASPMWQSLVLDLVLGNMEQPLWAWLDPQAVHLLDFWQQQSEHTVFMLVYDDLHNIYQQCLQSGADASPESINAKVQSWVAYNEALLQFHLRNPERSFLVHAKQVAQSAQSYVQQINQRVAAPLELAAGQSTASEEPVDTAEQPISQLASTELQTQPSATTQPSTDGLANWLIEQLVHTQADALQLYEALQAAANLPLTNVAMSAPAADAAALQQAWVSFAAAQLQHSRNTQRVADLQQQLQTLQQQHAQEQALTDSEATAKQAVQVQLKNAEEENALLLEQLHKVQEELESCYLQSQEQAKKLAEIPKLQAVLKSAQEQASKLQQAEAAAQKLQADLKAAQEKAAKLQQTEAAAQKLQADLKAAQEKAAKLQQTEAQLKKELQQAVAKSASAELQEENELLLGQLHKVQEELERYYLENHQLKAKGIAAQSKVYYGAADRVKQQLAYRLGATMIRQSRSIGGWLNMPFALSAETKRFRQDQAAGKDQQLPPIAQYQDAHEAELIKQHLSYRLGARLLTNTKTLGGRISLPWSLYAEVKAYKKDRQSH</sequence>
<evidence type="ECO:0000256" key="1">
    <source>
        <dbReference type="SAM" id="Coils"/>
    </source>
</evidence>
<name>A0A0W7Z218_9BURK</name>
<feature type="region of interest" description="Disordered" evidence="2">
    <location>
        <begin position="1"/>
        <end position="97"/>
    </location>
</feature>
<gene>
    <name evidence="3" type="ORF">AS359_14060</name>
</gene>